<keyword evidence="1" id="KW-0812">Transmembrane</keyword>
<proteinExistence type="predicted"/>
<protein>
    <recommendedName>
        <fullName evidence="3">Anti-sigma factor</fullName>
    </recommendedName>
</protein>
<dbReference type="EMBL" id="LR743510">
    <property type="protein sequence ID" value="CAA2136682.1"/>
    <property type="molecule type" value="Genomic_DNA"/>
</dbReference>
<evidence type="ECO:0000313" key="2">
    <source>
        <dbReference type="EMBL" id="CAA2136682.1"/>
    </source>
</evidence>
<feature type="transmembrane region" description="Helical" evidence="1">
    <location>
        <begin position="87"/>
        <end position="109"/>
    </location>
</feature>
<keyword evidence="1" id="KW-0472">Membrane</keyword>
<accession>A0A679JPJ5</accession>
<dbReference type="AlphaFoldDB" id="A0A679JPJ5"/>
<geneLocation type="plasmid" evidence="2">
    <name>1</name>
</geneLocation>
<sequence length="263" mass="28351">MTMRPIGDDDLQGLVDERLDTARRREVEAYLDAHPEARARVARMIALREEMRAAFAPIAAEPVPARLNLARIVEARRRPARSALQTLPIWQAMAAGLLLLVGGAGGWGLRDVVAPVPTGIEALAQSASMNYAVYAPDHTRPVELAAADRDELAGWFTARMKRPVAVPDLSGSGYRLMGGRLVATQQGPAGLLMYDDGHGARFVMLMRPMSVPGDAPMRAHTTETSNGYAWVQDGLGYSLVGAADPSILHPLANEIRRATAKAI</sequence>
<name>A0A679JPJ5_9HYPH</name>
<evidence type="ECO:0008006" key="3">
    <source>
        <dbReference type="Google" id="ProtNLM"/>
    </source>
</evidence>
<keyword evidence="2" id="KW-0614">Plasmid</keyword>
<gene>
    <name evidence="2" type="ORF">MBLL_00285</name>
</gene>
<reference evidence="2" key="1">
    <citation type="submission" date="2019-12" db="EMBL/GenBank/DDBJ databases">
        <authorList>
            <person name="Cremers G."/>
        </authorList>
    </citation>
    <scope>NUCLEOTIDE SEQUENCE</scope>
    <source>
        <strain evidence="2">Mbul2</strain>
        <plasmid evidence="2">1</plasmid>
    </source>
</reference>
<evidence type="ECO:0000256" key="1">
    <source>
        <dbReference type="SAM" id="Phobius"/>
    </source>
</evidence>
<keyword evidence="1" id="KW-1133">Transmembrane helix</keyword>
<dbReference type="RefSeq" id="WP_339158861.1">
    <property type="nucleotide sequence ID" value="NZ_LR743510.1"/>
</dbReference>
<organism evidence="2">
    <name type="scientific">Methylobacterium bullatum</name>
    <dbReference type="NCBI Taxonomy" id="570505"/>
    <lineage>
        <taxon>Bacteria</taxon>
        <taxon>Pseudomonadati</taxon>
        <taxon>Pseudomonadota</taxon>
        <taxon>Alphaproteobacteria</taxon>
        <taxon>Hyphomicrobiales</taxon>
        <taxon>Methylobacteriaceae</taxon>
        <taxon>Methylobacterium</taxon>
    </lineage>
</organism>